<gene>
    <name evidence="4" type="ORF">OG849_01520</name>
</gene>
<feature type="domain" description="Transposase IS204/IS1001/IS1096/IS1165 DDE" evidence="2">
    <location>
        <begin position="412"/>
        <end position="528"/>
    </location>
</feature>
<evidence type="ECO:0000313" key="4">
    <source>
        <dbReference type="EMBL" id="WSB06009.1"/>
    </source>
</evidence>
<reference evidence="4 5" key="1">
    <citation type="submission" date="2022-10" db="EMBL/GenBank/DDBJ databases">
        <title>The complete genomes of actinobacterial strains from the NBC collection.</title>
        <authorList>
            <person name="Joergensen T.S."/>
            <person name="Alvarez Arevalo M."/>
            <person name="Sterndorff E.B."/>
            <person name="Faurdal D."/>
            <person name="Vuksanovic O."/>
            <person name="Mourched A.-S."/>
            <person name="Charusanti P."/>
            <person name="Shaw S."/>
            <person name="Blin K."/>
            <person name="Weber T."/>
        </authorList>
    </citation>
    <scope>NUCLEOTIDE SEQUENCE [LARGE SCALE GENOMIC DNA]</scope>
    <source>
        <strain evidence="4 5">NBC 01792</strain>
    </source>
</reference>
<protein>
    <submittedName>
        <fullName evidence="4">ISL3 family transposase</fullName>
    </submittedName>
</protein>
<dbReference type="EMBL" id="CP109083">
    <property type="protein sequence ID" value="WSB06009.1"/>
    <property type="molecule type" value="Genomic_DNA"/>
</dbReference>
<dbReference type="Pfam" id="PF01610">
    <property type="entry name" value="DDE_Tnp_ISL3"/>
    <property type="match status" value="2"/>
</dbReference>
<accession>A0ABZ1EPH1</accession>
<dbReference type="RefSeq" id="WP_326707345.1">
    <property type="nucleotide sequence ID" value="NZ_CP109083.1"/>
</dbReference>
<dbReference type="Proteomes" id="UP001356428">
    <property type="component" value="Chromosome"/>
</dbReference>
<dbReference type="InterPro" id="IPR029261">
    <property type="entry name" value="Transposase_Znf"/>
</dbReference>
<name>A0ABZ1EPH1_9ACTN</name>
<proteinExistence type="predicted"/>
<evidence type="ECO:0000259" key="2">
    <source>
        <dbReference type="Pfam" id="PF01610"/>
    </source>
</evidence>
<keyword evidence="5" id="KW-1185">Reference proteome</keyword>
<evidence type="ECO:0000313" key="5">
    <source>
        <dbReference type="Proteomes" id="UP001356428"/>
    </source>
</evidence>
<evidence type="ECO:0000256" key="1">
    <source>
        <dbReference type="SAM" id="MobiDB-lite"/>
    </source>
</evidence>
<dbReference type="InterPro" id="IPR047951">
    <property type="entry name" value="Transpos_ISL3"/>
</dbReference>
<feature type="domain" description="Transposase IS204/IS1001/IS1096/IS1165 DDE" evidence="2">
    <location>
        <begin position="161"/>
        <end position="254"/>
    </location>
</feature>
<dbReference type="PANTHER" id="PTHR33498:SF1">
    <property type="entry name" value="TRANSPOSASE FOR INSERTION SEQUENCE ELEMENT IS1557"/>
    <property type="match status" value="1"/>
</dbReference>
<dbReference type="InterPro" id="IPR002560">
    <property type="entry name" value="Transposase_DDE"/>
</dbReference>
<feature type="region of interest" description="Disordered" evidence="1">
    <location>
        <begin position="262"/>
        <end position="290"/>
    </location>
</feature>
<dbReference type="PANTHER" id="PTHR33498">
    <property type="entry name" value="TRANSPOSASE FOR INSERTION SEQUENCE ELEMENT IS1557"/>
    <property type="match status" value="1"/>
</dbReference>
<sequence>MEEVVLRLEELLFPSIADVSVVSVDVSNETIRVEARSTTTGSACSGCGNWSIRVHSSYLRFPADVPSAGRRVVLCLRVRRFACPVAVCGRRTFVEQVPGLTRRYGRWTERLRSTLAAVGLALAGRAGARMAGVFGVSVSRSTVLRLVEALPEPDPPAPRVVGVDEYATRKGRHYGTVLVDVETRRPVDLLPDREASSLAAWLAKRPGIEVVCRDRAPFFAEGATVGAPQAVQVADRWHLWHNLSEAAERCVADHRGCLRGIAPEPSQQVKKSEEPADPAGSPWPTGHRFADRTRSNHAAVHALLAAGHSRRAIQRQLGMTYRTVKLLADATTPEDLFHGQWQGRPSVLDEYRPYLDDRWNQGCTNAWKAWEEIVPLGYKGSYQRVRAYFRIKRLSVDPVTAPPPSPRTVASWILRHPDSLADVEQLRLKAVLVHCPELEALTGHVRSFAQILTERQGQRLPEWLDAVRQDDLPGLHTLAAGIDRDRAAVIAGLTLPWNSGVVEGHVNRIKMLKRQMFGRAGFALLRKRVLLAP</sequence>
<feature type="domain" description="Transposase IS204/IS1001/IS1096/IS1165 zinc-finger" evidence="3">
    <location>
        <begin position="43"/>
        <end position="84"/>
    </location>
</feature>
<organism evidence="4 5">
    <name type="scientific">Streptomyces cyaneofuscatus</name>
    <dbReference type="NCBI Taxonomy" id="66883"/>
    <lineage>
        <taxon>Bacteria</taxon>
        <taxon>Bacillati</taxon>
        <taxon>Actinomycetota</taxon>
        <taxon>Actinomycetes</taxon>
        <taxon>Kitasatosporales</taxon>
        <taxon>Streptomycetaceae</taxon>
        <taxon>Streptomyces</taxon>
    </lineage>
</organism>
<dbReference type="Pfam" id="PF14690">
    <property type="entry name" value="Zn_ribbon_ISL3"/>
    <property type="match status" value="1"/>
</dbReference>
<evidence type="ECO:0000259" key="3">
    <source>
        <dbReference type="Pfam" id="PF14690"/>
    </source>
</evidence>
<dbReference type="NCBIfam" id="NF033550">
    <property type="entry name" value="transpos_ISL3"/>
    <property type="match status" value="1"/>
</dbReference>